<protein>
    <submittedName>
        <fullName evidence="4">Molybdopterin-binding protein</fullName>
    </submittedName>
</protein>
<dbReference type="PROSITE" id="PS51866">
    <property type="entry name" value="MOP"/>
    <property type="match status" value="1"/>
</dbReference>
<sequence length="133" mass="14714">MNVFSGHISYIQVNESLSMVSVRMNEFIELKTIVVETPETASYLSKGNSVNVLFKETEVIIGNEDTLSISIQNKIKATIKEIKKGVLLSRLTLKSAIGDIVAIIATEAVEELMLVEDQEVIAMIKVNEIMLSQ</sequence>
<evidence type="ECO:0000259" key="3">
    <source>
        <dbReference type="PROSITE" id="PS51866"/>
    </source>
</evidence>
<dbReference type="Pfam" id="PF03459">
    <property type="entry name" value="TOBE"/>
    <property type="match status" value="1"/>
</dbReference>
<feature type="domain" description="Mop" evidence="3">
    <location>
        <begin position="68"/>
        <end position="133"/>
    </location>
</feature>
<evidence type="ECO:0000256" key="2">
    <source>
        <dbReference type="PROSITE-ProRule" id="PRU01213"/>
    </source>
</evidence>
<keyword evidence="5" id="KW-1185">Reference proteome</keyword>
<accession>A0ABW5LCW8</accession>
<evidence type="ECO:0000256" key="1">
    <source>
        <dbReference type="ARBA" id="ARBA00022505"/>
    </source>
</evidence>
<dbReference type="EMBL" id="JBHULE010000019">
    <property type="protein sequence ID" value="MFD2562733.1"/>
    <property type="molecule type" value="Genomic_DNA"/>
</dbReference>
<comment type="caution">
    <text evidence="4">The sequence shown here is derived from an EMBL/GenBank/DDBJ whole genome shotgun (WGS) entry which is preliminary data.</text>
</comment>
<dbReference type="InterPro" id="IPR008995">
    <property type="entry name" value="Mo/tungstate-bd_C_term_dom"/>
</dbReference>
<name>A0ABW5LCW8_9FLAO</name>
<organism evidence="4 5">
    <name type="scientific">Aquimarina rubra</name>
    <dbReference type="NCBI Taxonomy" id="1920033"/>
    <lineage>
        <taxon>Bacteria</taxon>
        <taxon>Pseudomonadati</taxon>
        <taxon>Bacteroidota</taxon>
        <taxon>Flavobacteriia</taxon>
        <taxon>Flavobacteriales</taxon>
        <taxon>Flavobacteriaceae</taxon>
        <taxon>Aquimarina</taxon>
    </lineage>
</organism>
<dbReference type="RefSeq" id="WP_378291580.1">
    <property type="nucleotide sequence ID" value="NZ_JBHULE010000019.1"/>
</dbReference>
<dbReference type="InterPro" id="IPR004606">
    <property type="entry name" value="Mop_domain"/>
</dbReference>
<reference evidence="5" key="1">
    <citation type="journal article" date="2019" name="Int. J. Syst. Evol. Microbiol.">
        <title>The Global Catalogue of Microorganisms (GCM) 10K type strain sequencing project: providing services to taxonomists for standard genome sequencing and annotation.</title>
        <authorList>
            <consortium name="The Broad Institute Genomics Platform"/>
            <consortium name="The Broad Institute Genome Sequencing Center for Infectious Disease"/>
            <person name="Wu L."/>
            <person name="Ma J."/>
        </authorList>
    </citation>
    <scope>NUCLEOTIDE SEQUENCE [LARGE SCALE GENOMIC DNA]</scope>
    <source>
        <strain evidence="5">KCTC 52274</strain>
    </source>
</reference>
<dbReference type="SUPFAM" id="SSF50331">
    <property type="entry name" value="MOP-like"/>
    <property type="match status" value="1"/>
</dbReference>
<proteinExistence type="predicted"/>
<dbReference type="InterPro" id="IPR005116">
    <property type="entry name" value="Transp-assoc_OB_typ1"/>
</dbReference>
<keyword evidence="1 2" id="KW-0500">Molybdenum</keyword>
<dbReference type="Proteomes" id="UP001597319">
    <property type="component" value="Unassembled WGS sequence"/>
</dbReference>
<evidence type="ECO:0000313" key="5">
    <source>
        <dbReference type="Proteomes" id="UP001597319"/>
    </source>
</evidence>
<evidence type="ECO:0000313" key="4">
    <source>
        <dbReference type="EMBL" id="MFD2562733.1"/>
    </source>
</evidence>
<gene>
    <name evidence="4" type="ORF">ACFSR1_08615</name>
</gene>
<dbReference type="Gene3D" id="2.40.50.100">
    <property type="match status" value="1"/>
</dbReference>